<organism evidence="2 3">
    <name type="scientific">Paracoccus tibetensis</name>
    <dbReference type="NCBI Taxonomy" id="336292"/>
    <lineage>
        <taxon>Bacteria</taxon>
        <taxon>Pseudomonadati</taxon>
        <taxon>Pseudomonadota</taxon>
        <taxon>Alphaproteobacteria</taxon>
        <taxon>Rhodobacterales</taxon>
        <taxon>Paracoccaceae</taxon>
        <taxon>Paracoccus</taxon>
    </lineage>
</organism>
<dbReference type="EMBL" id="FMVT01000018">
    <property type="protein sequence ID" value="SCY93319.1"/>
    <property type="molecule type" value="Genomic_DNA"/>
</dbReference>
<evidence type="ECO:0000256" key="1">
    <source>
        <dbReference type="SAM" id="Phobius"/>
    </source>
</evidence>
<keyword evidence="1" id="KW-1133">Transmembrane helix</keyword>
<keyword evidence="1" id="KW-0472">Membrane</keyword>
<dbReference type="AlphaFoldDB" id="A0A1G5K0C1"/>
<keyword evidence="1" id="KW-0812">Transmembrane</keyword>
<accession>A0A1G5K0C1</accession>
<feature type="transmembrane region" description="Helical" evidence="1">
    <location>
        <begin position="91"/>
        <end position="109"/>
    </location>
</feature>
<feature type="transmembrane region" description="Helical" evidence="1">
    <location>
        <begin position="67"/>
        <end position="85"/>
    </location>
</feature>
<dbReference type="Proteomes" id="UP000199502">
    <property type="component" value="Unassembled WGS sequence"/>
</dbReference>
<reference evidence="2 3" key="1">
    <citation type="submission" date="2016-10" db="EMBL/GenBank/DDBJ databases">
        <authorList>
            <person name="de Groot N.N."/>
        </authorList>
    </citation>
    <scope>NUCLEOTIDE SEQUENCE [LARGE SCALE GENOMIC DNA]</scope>
    <source>
        <strain evidence="2 3">CGMCC 1.8925</strain>
    </source>
</reference>
<proteinExistence type="predicted"/>
<gene>
    <name evidence="2" type="ORF">SAMN05660710_03539</name>
</gene>
<evidence type="ECO:0000313" key="2">
    <source>
        <dbReference type="EMBL" id="SCY93319.1"/>
    </source>
</evidence>
<feature type="transmembrane region" description="Helical" evidence="1">
    <location>
        <begin position="35"/>
        <end position="55"/>
    </location>
</feature>
<name>A0A1G5K0C1_9RHOB</name>
<evidence type="ECO:0000313" key="3">
    <source>
        <dbReference type="Proteomes" id="UP000199502"/>
    </source>
</evidence>
<protein>
    <submittedName>
        <fullName evidence="2">Uncharacterized protein</fullName>
    </submittedName>
</protein>
<dbReference type="RefSeq" id="WP_090747892.1">
    <property type="nucleotide sequence ID" value="NZ_FMVT01000018.1"/>
</dbReference>
<dbReference type="STRING" id="336292.SAMN05660710_03539"/>
<keyword evidence="3" id="KW-1185">Reference proteome</keyword>
<sequence length="115" mass="12014">MRQLLALPLLAAILGLVMAVIAWTGPFGNTGVDWTLGAGLALLGALATTIIIAILMTRRAPRRWSAVLHILGLLAALLTAVAALFLMQTPLALSMAVAFVTLLIAGVTSRRRTAT</sequence>